<evidence type="ECO:0000259" key="1">
    <source>
        <dbReference type="Pfam" id="PF01636"/>
    </source>
</evidence>
<accession>A0A9X7YFM3</accession>
<evidence type="ECO:0000313" key="3">
    <source>
        <dbReference type="Proteomes" id="UP000515377"/>
    </source>
</evidence>
<dbReference type="InterPro" id="IPR002575">
    <property type="entry name" value="Aminoglycoside_PTrfase"/>
</dbReference>
<gene>
    <name evidence="2" type="ORF">H3V42_15245</name>
</gene>
<dbReference type="Pfam" id="PF01636">
    <property type="entry name" value="APH"/>
    <property type="match status" value="1"/>
</dbReference>
<name>A0A9X7YFM3_SPHYA</name>
<dbReference type="PANTHER" id="PTHR43883:SF1">
    <property type="entry name" value="GLUCONOKINASE"/>
    <property type="match status" value="1"/>
</dbReference>
<dbReference type="AlphaFoldDB" id="A0A9X7YFM3"/>
<dbReference type="EMBL" id="CP060122">
    <property type="protein sequence ID" value="QNG48744.1"/>
    <property type="molecule type" value="Genomic_DNA"/>
</dbReference>
<organism evidence="2 3">
    <name type="scientific">Sphingobium yanoikuyae</name>
    <name type="common">Sphingomonas yanoikuyae</name>
    <dbReference type="NCBI Taxonomy" id="13690"/>
    <lineage>
        <taxon>Bacteria</taxon>
        <taxon>Pseudomonadati</taxon>
        <taxon>Pseudomonadota</taxon>
        <taxon>Alphaproteobacteria</taxon>
        <taxon>Sphingomonadales</taxon>
        <taxon>Sphingomonadaceae</taxon>
        <taxon>Sphingobium</taxon>
    </lineage>
</organism>
<dbReference type="Proteomes" id="UP000515377">
    <property type="component" value="Chromosome"/>
</dbReference>
<dbReference type="InterPro" id="IPR052732">
    <property type="entry name" value="Cell-binding_unc_protein"/>
</dbReference>
<dbReference type="PANTHER" id="PTHR43883">
    <property type="entry name" value="SLR0207 PROTEIN"/>
    <property type="match status" value="1"/>
</dbReference>
<reference evidence="2 3" key="1">
    <citation type="submission" date="2020-07" db="EMBL/GenBank/DDBJ databases">
        <title>Whole genome sequence of Sphingobium yanoikuyae A3.</title>
        <authorList>
            <person name="Han S.-S."/>
        </authorList>
    </citation>
    <scope>NUCLEOTIDE SEQUENCE [LARGE SCALE GENOMIC DNA]</scope>
    <source>
        <strain evidence="2 3">A3</strain>
    </source>
</reference>
<dbReference type="InterPro" id="IPR027417">
    <property type="entry name" value="P-loop_NTPase"/>
</dbReference>
<dbReference type="Gene3D" id="3.90.1200.10">
    <property type="match status" value="1"/>
</dbReference>
<dbReference type="SUPFAM" id="SSF52540">
    <property type="entry name" value="P-loop containing nucleoside triphosphate hydrolases"/>
    <property type="match status" value="1"/>
</dbReference>
<dbReference type="Gene3D" id="3.40.50.300">
    <property type="entry name" value="P-loop containing nucleotide triphosphate hydrolases"/>
    <property type="match status" value="1"/>
</dbReference>
<dbReference type="Pfam" id="PF13671">
    <property type="entry name" value="AAA_33"/>
    <property type="match status" value="1"/>
</dbReference>
<sequence length="515" mass="56663">MTEPVDISDMQAGSVAFLETESSLVPGERARRIDTHAARIFLAGDRAFKLKRAVRLGYLDFSTLARRKAALETELLLNRRTAPDLYLRVRPLCRTKDGAFNLAGQGEVIDWLLEMRRFPDDALLERLVEEGRLTQDLVFRLADQIRAFHHVAKPSSDTQGHARIAAVITGNEASIARYPHVLPPRDAHKLVARQKEIATRLADLLNERATKGRVRHCHGDLHLANIAVIDGAPLLFDCLEFDEELATTDVLYDLAFLLMDLWSRRLRLEANIVFNRYLDIAEDDEAGIALLPLFMSIRATIRAHALAAQVDDRDRSSTLASRARGYLEIAEAFLAPSDGRLIAIGGLSGTGKSTVARMIGHEVGSPPGARIIRSDVLRKRLAGVRPEAPLSREAYNEEASARVYGELERLAGDALDAGYAVIADAVFAREAERTSIGRLAARRGTTFDGIWLEASPSQLERRVETRRGDASDADVTVVRQQASYAIGELDGWLRVDAGGQRAASAANVRNALGLS</sequence>
<proteinExistence type="predicted"/>
<evidence type="ECO:0000313" key="2">
    <source>
        <dbReference type="EMBL" id="QNG48744.1"/>
    </source>
</evidence>
<dbReference type="InterPro" id="IPR011009">
    <property type="entry name" value="Kinase-like_dom_sf"/>
</dbReference>
<protein>
    <submittedName>
        <fullName evidence="2">AAA family ATPase</fullName>
    </submittedName>
</protein>
<feature type="domain" description="Aminoglycoside phosphotransferase" evidence="1">
    <location>
        <begin position="128"/>
        <end position="279"/>
    </location>
</feature>
<dbReference type="SUPFAM" id="SSF56112">
    <property type="entry name" value="Protein kinase-like (PK-like)"/>
    <property type="match status" value="1"/>
</dbReference>